<dbReference type="KEGG" id="llu:AKJ09_07591"/>
<sequence>MAAHRPAGIVWPTSTEEVARIVRWANETETPIVPFGAGSGVCAGVLPSENMIVVDLKRMAKIRRLDGPAFTLDVEAGHMGLPLEEELERKGFTLGHFPSSILCSTVGGWVAARSAGQCSGKYGKIEDMVLALECVTGAGEIVNLRHRTSGPNLIPLVVGSEGTLAIVTSATLRIHVAPKTRAFAAYSFPTTKHGWEAMRAMFQAGLRPAVARLYDPFDAMLARRGSVKKDGADSGNTPGLGAAMLRSFLRRPGTINELLEGSIGSKMLGGSLLVVIFEGEGSVPERDQERAHELLMGMRAKYEGEGPARKWLLHRYSVSYRQAPVFASGLFSDTMEVAAPWSKLEGLYDAVRRALGAHVFVMAHLSHAYPDGCCIYFSFAGTAAKGDESESWDERCEITYDRAWRDALAAAVEAGGTLAHHHGAGRSKAPRLMRELGEGGVETTLALMRAFDPKGILNPGNLRPDAPSPYVPDAHATQVTA</sequence>
<protein>
    <submittedName>
        <fullName evidence="9">Glycolate dehydrogenase</fullName>
    </submittedName>
</protein>
<evidence type="ECO:0000259" key="8">
    <source>
        <dbReference type="PROSITE" id="PS51387"/>
    </source>
</evidence>
<evidence type="ECO:0000313" key="9">
    <source>
        <dbReference type="EMBL" id="AKV00928.1"/>
    </source>
</evidence>
<reference evidence="9 10" key="1">
    <citation type="submission" date="2015-08" db="EMBL/GenBank/DDBJ databases">
        <authorList>
            <person name="Babu N.S."/>
            <person name="Beckwith C.J."/>
            <person name="Beseler K.G."/>
            <person name="Brison A."/>
            <person name="Carone J.V."/>
            <person name="Caskin T.P."/>
            <person name="Diamond M."/>
            <person name="Durham M.E."/>
            <person name="Foxe J.M."/>
            <person name="Go M."/>
            <person name="Henderson B.A."/>
            <person name="Jones I.B."/>
            <person name="McGettigan J.A."/>
            <person name="Micheletti S.J."/>
            <person name="Nasrallah M.E."/>
            <person name="Ortiz D."/>
            <person name="Piller C.R."/>
            <person name="Privatt S.R."/>
            <person name="Schneider S.L."/>
            <person name="Sharp S."/>
            <person name="Smith T.C."/>
            <person name="Stanton J.D."/>
            <person name="Ullery H.E."/>
            <person name="Wilson R.J."/>
            <person name="Serrano M.G."/>
            <person name="Buck G."/>
            <person name="Lee V."/>
            <person name="Wang Y."/>
            <person name="Carvalho R."/>
            <person name="Voegtly L."/>
            <person name="Shi R."/>
            <person name="Duckworth R."/>
            <person name="Johnson A."/>
            <person name="Loviza R."/>
            <person name="Walstead R."/>
            <person name="Shah Z."/>
            <person name="Kiflezghi M."/>
            <person name="Wade K."/>
            <person name="Ball S.L."/>
            <person name="Bradley K.W."/>
            <person name="Asai D.J."/>
            <person name="Bowman C.A."/>
            <person name="Russell D.A."/>
            <person name="Pope W.H."/>
            <person name="Jacobs-Sera D."/>
            <person name="Hendrix R.W."/>
            <person name="Hatfull G.F."/>
        </authorList>
    </citation>
    <scope>NUCLEOTIDE SEQUENCE [LARGE SCALE GENOMIC DNA]</scope>
    <source>
        <strain evidence="9 10">DSM 27648</strain>
    </source>
</reference>
<dbReference type="PANTHER" id="PTHR46568">
    <property type="entry name" value="ALKYLDIHYDROXYACETONEPHOSPHATE SYNTHASE, PEROXISOMAL"/>
    <property type="match status" value="1"/>
</dbReference>
<proteinExistence type="inferred from homology"/>
<dbReference type="PANTHER" id="PTHR46568:SF1">
    <property type="entry name" value="ALKYLDIHYDROXYACETONEPHOSPHATE SYNTHASE, PEROXISOMAL"/>
    <property type="match status" value="1"/>
</dbReference>
<dbReference type="InterPro" id="IPR025650">
    <property type="entry name" value="Alkyl-DHAP_Synthase"/>
</dbReference>
<evidence type="ECO:0000256" key="2">
    <source>
        <dbReference type="ARBA" id="ARBA00022630"/>
    </source>
</evidence>
<evidence type="ECO:0000256" key="5">
    <source>
        <dbReference type="PIRSR" id="PIRSR625650-3"/>
    </source>
</evidence>
<dbReference type="InterPro" id="IPR004113">
    <property type="entry name" value="FAD-bd_oxidored_4_C"/>
</dbReference>
<dbReference type="InterPro" id="IPR016166">
    <property type="entry name" value="FAD-bd_PCMH"/>
</dbReference>
<dbReference type="InterPro" id="IPR006094">
    <property type="entry name" value="Oxid_FAD_bind_N"/>
</dbReference>
<evidence type="ECO:0000313" key="10">
    <source>
        <dbReference type="Proteomes" id="UP000064967"/>
    </source>
</evidence>
<keyword evidence="2" id="KW-0285">Flavoprotein</keyword>
<dbReference type="PROSITE" id="PS51387">
    <property type="entry name" value="FAD_PCMH"/>
    <property type="match status" value="1"/>
</dbReference>
<dbReference type="Gene3D" id="3.30.43.10">
    <property type="entry name" value="Uridine Diphospho-n-acetylenolpyruvylglucosamine Reductase, domain 2"/>
    <property type="match status" value="1"/>
</dbReference>
<dbReference type="Gene3D" id="3.30.465.10">
    <property type="match status" value="1"/>
</dbReference>
<dbReference type="GO" id="GO:0008609">
    <property type="term" value="F:alkylglycerone-phosphate synthase activity"/>
    <property type="evidence" value="ECO:0007669"/>
    <property type="project" value="InterPro"/>
</dbReference>
<dbReference type="Proteomes" id="UP000064967">
    <property type="component" value="Chromosome"/>
</dbReference>
<feature type="domain" description="FAD-binding PCMH-type" evidence="8">
    <location>
        <begin position="2"/>
        <end position="177"/>
    </location>
</feature>
<dbReference type="InterPro" id="IPR016169">
    <property type="entry name" value="FAD-bd_PCMH_sub2"/>
</dbReference>
<evidence type="ECO:0000256" key="7">
    <source>
        <dbReference type="SAM" id="MobiDB-lite"/>
    </source>
</evidence>
<feature type="binding site" evidence="5">
    <location>
        <begin position="161"/>
        <end position="167"/>
    </location>
    <ligand>
        <name>FAD</name>
        <dbReference type="ChEBI" id="CHEBI:57692"/>
    </ligand>
</feature>
<keyword evidence="3 5" id="KW-0274">FAD</keyword>
<dbReference type="InterPro" id="IPR016167">
    <property type="entry name" value="FAD-bd_PCMH_sub1"/>
</dbReference>
<dbReference type="GO" id="GO:0071949">
    <property type="term" value="F:FAD binding"/>
    <property type="evidence" value="ECO:0007669"/>
    <property type="project" value="InterPro"/>
</dbReference>
<dbReference type="Pfam" id="PF01565">
    <property type="entry name" value="FAD_binding_4"/>
    <property type="match status" value="1"/>
</dbReference>
<dbReference type="AlphaFoldDB" id="A0A0K1Q5B7"/>
<dbReference type="InterPro" id="IPR036318">
    <property type="entry name" value="FAD-bd_PCMH-like_sf"/>
</dbReference>
<dbReference type="SUPFAM" id="SSF56176">
    <property type="entry name" value="FAD-binding/transporter-associated domain-like"/>
    <property type="match status" value="1"/>
</dbReference>
<dbReference type="InterPro" id="IPR016164">
    <property type="entry name" value="FAD-linked_Oxase-like_C"/>
</dbReference>
<organism evidence="9 10">
    <name type="scientific">Labilithrix luteola</name>
    <dbReference type="NCBI Taxonomy" id="1391654"/>
    <lineage>
        <taxon>Bacteria</taxon>
        <taxon>Pseudomonadati</taxon>
        <taxon>Myxococcota</taxon>
        <taxon>Polyangia</taxon>
        <taxon>Polyangiales</taxon>
        <taxon>Labilitrichaceae</taxon>
        <taxon>Labilithrix</taxon>
    </lineage>
</organism>
<dbReference type="Gene3D" id="1.10.45.10">
    <property type="entry name" value="Vanillyl-alcohol Oxidase, Chain A, domain 4"/>
    <property type="match status" value="1"/>
</dbReference>
<dbReference type="STRING" id="1391654.AKJ09_07591"/>
<feature type="active site" description="Proton donor/acceptor" evidence="4">
    <location>
        <position position="376"/>
    </location>
</feature>
<evidence type="ECO:0000256" key="4">
    <source>
        <dbReference type="PIRSR" id="PIRSR625650-1"/>
    </source>
</evidence>
<evidence type="ECO:0000256" key="1">
    <source>
        <dbReference type="ARBA" id="ARBA00008000"/>
    </source>
</evidence>
<feature type="site" description="Important for enzyme activity" evidence="6">
    <location>
        <position position="212"/>
    </location>
</feature>
<dbReference type="Pfam" id="PF02913">
    <property type="entry name" value="FAD-oxidase_C"/>
    <property type="match status" value="1"/>
</dbReference>
<dbReference type="SUPFAM" id="SSF55103">
    <property type="entry name" value="FAD-linked oxidases, C-terminal domain"/>
    <property type="match status" value="1"/>
</dbReference>
<accession>A0A0K1Q5B7</accession>
<name>A0A0K1Q5B7_9BACT</name>
<evidence type="ECO:0000256" key="6">
    <source>
        <dbReference type="PIRSR" id="PIRSR625650-4"/>
    </source>
</evidence>
<evidence type="ECO:0000256" key="3">
    <source>
        <dbReference type="ARBA" id="ARBA00022827"/>
    </source>
</evidence>
<dbReference type="Gene3D" id="3.30.300.330">
    <property type="match status" value="1"/>
</dbReference>
<feature type="region of interest" description="Disordered" evidence="7">
    <location>
        <begin position="461"/>
        <end position="481"/>
    </location>
</feature>
<dbReference type="InterPro" id="IPR016171">
    <property type="entry name" value="Vanillyl_alc_oxidase_C-sub2"/>
</dbReference>
<gene>
    <name evidence="9" type="ORF">AKJ09_07591</name>
</gene>
<keyword evidence="10" id="KW-1185">Reference proteome</keyword>
<comment type="similarity">
    <text evidence="1">Belongs to the FAD-binding oxidoreductase/transferase type 4 family.</text>
</comment>
<dbReference type="Gene3D" id="3.30.70.3450">
    <property type="match status" value="1"/>
</dbReference>
<dbReference type="GO" id="GO:0008610">
    <property type="term" value="P:lipid biosynthetic process"/>
    <property type="evidence" value="ECO:0007669"/>
    <property type="project" value="InterPro"/>
</dbReference>
<dbReference type="EMBL" id="CP012333">
    <property type="protein sequence ID" value="AKV00928.1"/>
    <property type="molecule type" value="Genomic_DNA"/>
</dbReference>
<comment type="cofactor">
    <cofactor evidence="5">
        <name>FAD</name>
        <dbReference type="ChEBI" id="CHEBI:57692"/>
    </cofactor>
</comment>